<keyword evidence="6 13" id="KW-0237">DNA synthesis</keyword>
<comment type="catalytic activity">
    <reaction evidence="12 13">
        <text>a 2'-deoxyribonucleoside 5'-diphosphate + [thioredoxin]-disulfide + H2O = a ribonucleoside 5'-diphosphate + [thioredoxin]-dithiol</text>
        <dbReference type="Rhea" id="RHEA:23252"/>
        <dbReference type="Rhea" id="RHEA-COMP:10698"/>
        <dbReference type="Rhea" id="RHEA-COMP:10700"/>
        <dbReference type="ChEBI" id="CHEBI:15377"/>
        <dbReference type="ChEBI" id="CHEBI:29950"/>
        <dbReference type="ChEBI" id="CHEBI:50058"/>
        <dbReference type="ChEBI" id="CHEBI:57930"/>
        <dbReference type="ChEBI" id="CHEBI:73316"/>
        <dbReference type="EC" id="1.17.4.1"/>
    </reaction>
</comment>
<evidence type="ECO:0000256" key="6">
    <source>
        <dbReference type="ARBA" id="ARBA00022634"/>
    </source>
</evidence>
<feature type="domain" description="Ribonucleotide reductase class II vitamin B12-dependent N-terminal" evidence="16">
    <location>
        <begin position="20"/>
        <end position="143"/>
    </location>
</feature>
<dbReference type="EC" id="1.17.4.1" evidence="3 13"/>
<dbReference type="Pfam" id="PF12637">
    <property type="entry name" value="TSCPD"/>
    <property type="match status" value="1"/>
</dbReference>
<evidence type="ECO:0000256" key="11">
    <source>
        <dbReference type="ARBA" id="ARBA00025437"/>
    </source>
</evidence>
<accession>A0A5C0UJJ8</accession>
<evidence type="ECO:0000256" key="13">
    <source>
        <dbReference type="RuleBase" id="RU364064"/>
    </source>
</evidence>
<dbReference type="InterPro" id="IPR050862">
    <property type="entry name" value="RdRp_reductase_class-2"/>
</dbReference>
<evidence type="ECO:0000259" key="16">
    <source>
        <dbReference type="Pfam" id="PF08471"/>
    </source>
</evidence>
<keyword evidence="8 13" id="KW-0560">Oxidoreductase</keyword>
<evidence type="ECO:0000256" key="14">
    <source>
        <dbReference type="SAM" id="MobiDB-lite"/>
    </source>
</evidence>
<comment type="cofactor">
    <cofactor evidence="1 13">
        <name>adenosylcob(III)alamin</name>
        <dbReference type="ChEBI" id="CHEBI:18408"/>
    </cofactor>
</comment>
<dbReference type="EMBL" id="CP043314">
    <property type="protein sequence ID" value="QEK38984.1"/>
    <property type="molecule type" value="Genomic_DNA"/>
</dbReference>
<feature type="domain" description="Ribonucleotide reductase large subunit C-terminal" evidence="15">
    <location>
        <begin position="194"/>
        <end position="803"/>
    </location>
</feature>
<dbReference type="Proteomes" id="UP000324924">
    <property type="component" value="Chromosome"/>
</dbReference>
<dbReference type="SUPFAM" id="SSF51998">
    <property type="entry name" value="PFL-like glycyl radical enzymes"/>
    <property type="match status" value="1"/>
</dbReference>
<evidence type="ECO:0000313" key="18">
    <source>
        <dbReference type="EMBL" id="QEK38984.1"/>
    </source>
</evidence>
<dbReference type="InterPro" id="IPR029072">
    <property type="entry name" value="YebC-like"/>
</dbReference>
<evidence type="ECO:0000313" key="19">
    <source>
        <dbReference type="Proteomes" id="UP000324924"/>
    </source>
</evidence>
<evidence type="ECO:0000256" key="2">
    <source>
        <dbReference type="ARBA" id="ARBA00007405"/>
    </source>
</evidence>
<evidence type="ECO:0000256" key="4">
    <source>
        <dbReference type="ARBA" id="ARBA00014409"/>
    </source>
</evidence>
<reference evidence="18 19" key="1">
    <citation type="submission" date="2019-08" db="EMBL/GenBank/DDBJ databases">
        <title>Highly reduced genomes of protist endosymbionts show evolutionary convergence.</title>
        <authorList>
            <person name="George E."/>
            <person name="Husnik F."/>
            <person name="Tashyreva D."/>
            <person name="Prokopchuk G."/>
            <person name="Horak A."/>
            <person name="Kwong W.K."/>
            <person name="Lukes J."/>
            <person name="Keeling P.J."/>
        </authorList>
    </citation>
    <scope>NUCLEOTIDE SEQUENCE [LARGE SCALE GENOMIC DNA]</scope>
    <source>
        <strain evidence="18">1604HC</strain>
    </source>
</reference>
<evidence type="ECO:0000259" key="15">
    <source>
        <dbReference type="Pfam" id="PF02867"/>
    </source>
</evidence>
<proteinExistence type="inferred from homology"/>
<keyword evidence="10 13" id="KW-0170">Cobalt</keyword>
<evidence type="ECO:0000256" key="9">
    <source>
        <dbReference type="ARBA" id="ARBA00023157"/>
    </source>
</evidence>
<evidence type="ECO:0000256" key="10">
    <source>
        <dbReference type="ARBA" id="ARBA00023285"/>
    </source>
</evidence>
<dbReference type="InterPro" id="IPR024434">
    <property type="entry name" value="TSCPD_dom"/>
</dbReference>
<dbReference type="OrthoDB" id="9762933at2"/>
<sequence>MYFSRCFTKKGPYEGIKFVERSSEIRDLSGKLIKSFEKIIVPENWSQTAVDIFAQKYCRKAGVAKILKRIPEEGVPEWLWKSEPDLEAMYGIEEKFGAETDARNVFNRIVGTWTYWGWKYKYFNSESDAKTFYDELCNMVALQKAAPNSPQWFNTGMHWGYGIEGGAQGHYYVDPSTLEIKKSKSAYERPQPHACFIQSVSDDLVNEGGIMDLWVRESRIFKYGSGSGTNFSILRAANESLSSGGVSSGMLSFLKVGDSVAGAIKSGGANRRSAKMVTVDVEHPDIESYVKWKTEEEDKVVFLSVGSKIINEAIKEINLSCDSFDFDKINLDNISDDVSINLDSLNDFCKTYDGNKNDLHLSDANLSDENIESDDEKSNQENNIRKLKFNPKVNKRLGKALRKAEKTGVPFGYLDRILKLLEQGVENVSAKILTTEFESEAYASVSGQNSNNSVRVTNDFMRKVENDEDFDLVYRTSRGIAKTCKARSIWSEISKSAWLCADPGLQYDTTINEWHTCPQSGRINASNPCSEYMFLDDTACNLASINLLKFYKHNEGKWSFESDEFSYAVRIWTLVLEISITMAQYPSKIIAEKSFDFRTLGLGYANLGALMMQSGIPYDSEEGRALAAYVTAIMHGESYKTSAEIAKELGAFAKYDKNKDSMMRVIKNHRAALYGHGYEDIEINPISLDWDKCPIKEKKKVLDLWDEVIDLGNKYGFRNSQVTLLAPTGTIGLLMDCDTLGIEPDFALVKHKKLSGGGYFKIINNSIKPALKSLDYSDSDINKIMNYIIGCSSLEDSPYINHKTLTEKGFDKSDIGKLEKALANSFSISQACSKWTMGDDFCKRLGIEGNNILAELGFSDEEMGACSEYACGTSSIVGCPYMKESDLAVFDCATHGERFVSWEGHVKMIASVQPFLSGAVSKTINMPNNANISDCAEAYSLAWKIGVKAIALYRDGSKLSQALNLTGSSSTYLDDEELSNEEDTLKSVTNEEKDTKLERGYKEKIPYKRNGYTQKINISGGYSFYHTTGENEKGELREIFTSGMGTEGASFRSLMSCFSKAISIGLQYGVPLKEFVSAFKFTKFEPSGIINGHDEINFADSLIDYIFRDLESRYGKNNVSKDFQHNVSLKSNDASAFKGNGSINVNNSQSKPQKSNNLNQSDIKNKNDLSGDEKGSGFDAKQTVNKAEQTKLGYTGDMCAHCKEFSMRRVGTCLQCDKCGSTSGCS</sequence>
<dbReference type="InterPro" id="IPR013344">
    <property type="entry name" value="RNR_NrdJ/NrdZ"/>
</dbReference>
<dbReference type="PANTHER" id="PTHR43371">
    <property type="entry name" value="VITAMIN B12-DEPENDENT RIBONUCLEOTIDE REDUCTASE"/>
    <property type="match status" value="1"/>
</dbReference>
<dbReference type="RefSeq" id="WP_148972107.1">
    <property type="nucleotide sequence ID" value="NZ_CP043314.1"/>
</dbReference>
<dbReference type="SUPFAM" id="SSF75625">
    <property type="entry name" value="YebC-like"/>
    <property type="match status" value="1"/>
</dbReference>
<evidence type="ECO:0000256" key="1">
    <source>
        <dbReference type="ARBA" id="ARBA00001922"/>
    </source>
</evidence>
<feature type="compositionally biased region" description="Basic and acidic residues" evidence="14">
    <location>
        <begin position="1163"/>
        <end position="1176"/>
    </location>
</feature>
<comment type="function">
    <text evidence="11 13">Catalyzes the reduction of ribonucleotides to deoxyribonucleotides. May function to provide a pool of deoxyribonucleotide precursors for DNA repair during oxygen limitation and/or for immediate growth after restoration of oxygen.</text>
</comment>
<evidence type="ECO:0000256" key="12">
    <source>
        <dbReference type="ARBA" id="ARBA00047754"/>
    </source>
</evidence>
<keyword evidence="7 13" id="KW-0547">Nucleotide-binding</keyword>
<evidence type="ECO:0000256" key="8">
    <source>
        <dbReference type="ARBA" id="ARBA00023002"/>
    </source>
</evidence>
<keyword evidence="9" id="KW-1015">Disulfide bond</keyword>
<name>A0A5C0UJJ8_9PROT</name>
<dbReference type="InterPro" id="IPR000788">
    <property type="entry name" value="RNR_lg_C"/>
</dbReference>
<keyword evidence="19" id="KW-1185">Reference proteome</keyword>
<comment type="similarity">
    <text evidence="2 13">Belongs to the ribonucleoside diphosphate reductase class-2 family.</text>
</comment>
<evidence type="ECO:0000256" key="3">
    <source>
        <dbReference type="ARBA" id="ARBA00012274"/>
    </source>
</evidence>
<evidence type="ECO:0000259" key="17">
    <source>
        <dbReference type="Pfam" id="PF12637"/>
    </source>
</evidence>
<dbReference type="GO" id="GO:0050897">
    <property type="term" value="F:cobalt ion binding"/>
    <property type="evidence" value="ECO:0007669"/>
    <property type="project" value="InterPro"/>
</dbReference>
<evidence type="ECO:0000256" key="5">
    <source>
        <dbReference type="ARBA" id="ARBA00022628"/>
    </source>
</evidence>
<protein>
    <recommendedName>
        <fullName evidence="4 13">Vitamin B12-dependent ribonucleotide reductase</fullName>
        <ecNumber evidence="3 13">1.17.4.1</ecNumber>
    </recommendedName>
</protein>
<gene>
    <name evidence="18" type="ORF">FZC36_00850</name>
</gene>
<dbReference type="CDD" id="cd02888">
    <property type="entry name" value="RNR_II_dimer"/>
    <property type="match status" value="1"/>
</dbReference>
<dbReference type="KEGG" id="nabu:FZC36_00850"/>
<dbReference type="GO" id="GO:0000166">
    <property type="term" value="F:nucleotide binding"/>
    <property type="evidence" value="ECO:0007669"/>
    <property type="project" value="UniProtKB-KW"/>
</dbReference>
<dbReference type="GO" id="GO:0004748">
    <property type="term" value="F:ribonucleoside-diphosphate reductase activity, thioredoxin disulfide as acceptor"/>
    <property type="evidence" value="ECO:0007669"/>
    <property type="project" value="UniProtKB-EC"/>
</dbReference>
<dbReference type="GO" id="GO:0071897">
    <property type="term" value="P:DNA biosynthetic process"/>
    <property type="evidence" value="ECO:0007669"/>
    <property type="project" value="UniProtKB-KW"/>
</dbReference>
<dbReference type="AlphaFoldDB" id="A0A5C0UJJ8"/>
<organism evidence="18 19">
    <name type="scientific">Candidatus Nesciobacter abundans</name>
    <dbReference type="NCBI Taxonomy" id="2601668"/>
    <lineage>
        <taxon>Bacteria</taxon>
        <taxon>Pseudomonadati</taxon>
        <taxon>Pseudomonadota</taxon>
        <taxon>Alphaproteobacteria</taxon>
        <taxon>Holosporales</taxon>
        <taxon>Holosporaceae</taxon>
        <taxon>Candidatus Nesciobacter</taxon>
    </lineage>
</organism>
<dbReference type="Pfam" id="PF08471">
    <property type="entry name" value="Ribonuc_red_2_N"/>
    <property type="match status" value="1"/>
</dbReference>
<dbReference type="NCBIfam" id="TIGR02504">
    <property type="entry name" value="NrdJ_Z"/>
    <property type="match status" value="1"/>
</dbReference>
<dbReference type="GO" id="GO:0031419">
    <property type="term" value="F:cobalamin binding"/>
    <property type="evidence" value="ECO:0007669"/>
    <property type="project" value="UniProtKB-KW"/>
</dbReference>
<feature type="compositionally biased region" description="Low complexity" evidence="14">
    <location>
        <begin position="1144"/>
        <end position="1161"/>
    </location>
</feature>
<evidence type="ECO:0000256" key="7">
    <source>
        <dbReference type="ARBA" id="ARBA00022741"/>
    </source>
</evidence>
<dbReference type="InterPro" id="IPR013678">
    <property type="entry name" value="RNR_2_N"/>
</dbReference>
<dbReference type="Gene3D" id="3.20.70.20">
    <property type="match status" value="3"/>
</dbReference>
<keyword evidence="5 13" id="KW-0846">Cobalamin</keyword>
<feature type="region of interest" description="Disordered" evidence="14">
    <location>
        <begin position="1140"/>
        <end position="1182"/>
    </location>
</feature>
<feature type="domain" description="Ribonucleotide reductase large subunit C-terminal" evidence="15">
    <location>
        <begin position="853"/>
        <end position="953"/>
    </location>
</feature>
<dbReference type="Pfam" id="PF02867">
    <property type="entry name" value="Ribonuc_red_lgC"/>
    <property type="match status" value="2"/>
</dbReference>
<dbReference type="PANTHER" id="PTHR43371:SF1">
    <property type="entry name" value="RIBONUCLEOSIDE-DIPHOSPHATE REDUCTASE"/>
    <property type="match status" value="1"/>
</dbReference>
<feature type="domain" description="TSCPD" evidence="17">
    <location>
        <begin position="1006"/>
        <end position="1112"/>
    </location>
</feature>